<name>A0A1H6JZ24_MAGFU</name>
<dbReference type="PANTHER" id="PTHR45947:SF3">
    <property type="entry name" value="SULFOQUINOVOSYL TRANSFERASE SQD2"/>
    <property type="match status" value="1"/>
</dbReference>
<protein>
    <submittedName>
        <fullName evidence="2">Glycosyltransferase involved in cell wall bisynthesis</fullName>
    </submittedName>
</protein>
<dbReference type="GO" id="GO:0016757">
    <property type="term" value="F:glycosyltransferase activity"/>
    <property type="evidence" value="ECO:0007669"/>
    <property type="project" value="UniProtKB-ARBA"/>
</dbReference>
<accession>A0A1H6JZ24</accession>
<dbReference type="Proteomes" id="UP000182983">
    <property type="component" value="Unassembled WGS sequence"/>
</dbReference>
<proteinExistence type="predicted"/>
<dbReference type="InterPro" id="IPR050194">
    <property type="entry name" value="Glycosyltransferase_grp1"/>
</dbReference>
<feature type="domain" description="Glycosyltransferase subfamily 4-like N-terminal" evidence="1">
    <location>
        <begin position="15"/>
        <end position="165"/>
    </location>
</feature>
<dbReference type="CDD" id="cd03814">
    <property type="entry name" value="GT4-like"/>
    <property type="match status" value="1"/>
</dbReference>
<dbReference type="PANTHER" id="PTHR45947">
    <property type="entry name" value="SULFOQUINOVOSYL TRANSFERASE SQD2"/>
    <property type="match status" value="1"/>
</dbReference>
<reference evidence="3" key="1">
    <citation type="submission" date="2016-10" db="EMBL/GenBank/DDBJ databases">
        <authorList>
            <person name="Varghese N."/>
            <person name="Submissions S."/>
        </authorList>
    </citation>
    <scope>NUCLEOTIDE SEQUENCE [LARGE SCALE GENOMIC DNA]</scope>
    <source>
        <strain evidence="3">DSM 13234</strain>
    </source>
</reference>
<dbReference type="RefSeq" id="WP_074770568.1">
    <property type="nucleotide sequence ID" value="NZ_FNWO01000020.1"/>
</dbReference>
<evidence type="ECO:0000313" key="3">
    <source>
        <dbReference type="Proteomes" id="UP000182983"/>
    </source>
</evidence>
<gene>
    <name evidence="2" type="ORF">SAMN04244559_03287</name>
</gene>
<dbReference type="EMBL" id="FNWO01000020">
    <property type="protein sequence ID" value="SEH64400.1"/>
    <property type="molecule type" value="Genomic_DNA"/>
</dbReference>
<evidence type="ECO:0000259" key="1">
    <source>
        <dbReference type="Pfam" id="PF13439"/>
    </source>
</evidence>
<organism evidence="2 3">
    <name type="scientific">Magnetospirillum fulvum</name>
    <name type="common">Rhodospirillum fulvum</name>
    <dbReference type="NCBI Taxonomy" id="1082"/>
    <lineage>
        <taxon>Bacteria</taxon>
        <taxon>Pseudomonadati</taxon>
        <taxon>Pseudomonadota</taxon>
        <taxon>Alphaproteobacteria</taxon>
        <taxon>Rhodospirillales</taxon>
        <taxon>Rhodospirillaceae</taxon>
        <taxon>Magnetospirillum</taxon>
    </lineage>
</organism>
<dbReference type="AlphaFoldDB" id="A0A1H6JZ24"/>
<evidence type="ECO:0000313" key="2">
    <source>
        <dbReference type="EMBL" id="SEH64400.1"/>
    </source>
</evidence>
<keyword evidence="3" id="KW-1185">Reference proteome</keyword>
<dbReference type="InterPro" id="IPR028098">
    <property type="entry name" value="Glyco_trans_4-like_N"/>
</dbReference>
<dbReference type="OrthoDB" id="9802525at2"/>
<dbReference type="Pfam" id="PF13692">
    <property type="entry name" value="Glyco_trans_1_4"/>
    <property type="match status" value="1"/>
</dbReference>
<dbReference type="SUPFAM" id="SSF53756">
    <property type="entry name" value="UDP-Glycosyltransferase/glycogen phosphorylase"/>
    <property type="match status" value="1"/>
</dbReference>
<dbReference type="Gene3D" id="3.40.50.2000">
    <property type="entry name" value="Glycogen Phosphorylase B"/>
    <property type="match status" value="2"/>
</dbReference>
<dbReference type="Pfam" id="PF13439">
    <property type="entry name" value="Glyco_transf_4"/>
    <property type="match status" value="1"/>
</dbReference>
<sequence length="345" mass="37389">MRIAMVTDAWTPQRNGVVRVLTALTATLEEMGHEVGVFEPGAFPNIPCPSYPEIPLALFPAARLAAMLDAFAPDAVHLATEGPLGWAGRSWCLERSLPFTTAYHTKFPDYVTARTGLPIDWSYALMRYFHQAAAATLCPSPSVFRELQERDFAQAVLWSHGVDTATFRPRGKGLFDLPRPVFLYVGRVAVEKNLPAFLDLDLPGSKLVVGDGPARAGLIKRYPDAHFRIVNGDDELSRAYSDGDVFVFPSRTDTFGLVMLEALACGVPVAAFPVTGPCDVVGDAPVGVLSEDLALAARAALALSPQACRDHATRFSWATVAYEFLGHLRPFGDSTDNSPRKVQAG</sequence>
<keyword evidence="2" id="KW-0808">Transferase</keyword>